<dbReference type="OrthoDB" id="5243448at2"/>
<dbReference type="PANTHER" id="PTHR35337">
    <property type="entry name" value="SLR1478 PROTEIN"/>
    <property type="match status" value="1"/>
</dbReference>
<sequence>MDLDAYTAAHRDDWDRLARLAGRRRLTGPDADELVDRYQAGAAELSAIQAAAGSTAQGDRLSVALSRARMRFTGQTTNVAARIPVFLAVDLPAALYRIRWLTLAVALVTVAIVALYATWILRDPSMIASLGSDADLRKYVEDDFIDYYSENPAASFTGQVWTNNAWIAAQCVAFGITGLWVPYVILQNAQGLGTTTAVMFSYGEGGTFFSYILPHGLLELTAIFVAAAAGLRISWAWIAPGARTRGQALAEDGRALITVALGLVLVLLVSGIIEGFVTPQPWPVALKIAIGAVALGAFLFYMVVVGGRAVRAGATGDLDEFEAGGRRIVAG</sequence>
<feature type="transmembrane region" description="Helical" evidence="1">
    <location>
        <begin position="220"/>
        <end position="242"/>
    </location>
</feature>
<keyword evidence="1" id="KW-0472">Membrane</keyword>
<dbReference type="RefSeq" id="WP_045527055.1">
    <property type="nucleotide sequence ID" value="NZ_CP011043.1"/>
</dbReference>
<dbReference type="PANTHER" id="PTHR35337:SF1">
    <property type="entry name" value="SLR1478 PROTEIN"/>
    <property type="match status" value="1"/>
</dbReference>
<feature type="transmembrane region" description="Helical" evidence="1">
    <location>
        <begin position="165"/>
        <end position="185"/>
    </location>
</feature>
<feature type="transmembrane region" description="Helical" evidence="1">
    <location>
        <begin position="285"/>
        <end position="304"/>
    </location>
</feature>
<evidence type="ECO:0000313" key="2">
    <source>
        <dbReference type="EMBL" id="AJW78414.1"/>
    </source>
</evidence>
<feature type="transmembrane region" description="Helical" evidence="1">
    <location>
        <begin position="254"/>
        <end position="273"/>
    </location>
</feature>
<dbReference type="KEGG" id="cmh:VO01_04065"/>
<dbReference type="AlphaFoldDB" id="A0A0D5CGJ5"/>
<reference evidence="2 3" key="1">
    <citation type="journal article" date="2015" name="Genome Announc.">
        <title>Complete Genome Sequence of Clavibacter michiganensis subsp. insidiosus R1-1 Using PacBio Single-Molecule Real-Time Technology.</title>
        <authorList>
            <person name="Lu Y."/>
            <person name="Samac D.A."/>
            <person name="Glazebrook J."/>
            <person name="Ishimaru C.A."/>
        </authorList>
    </citation>
    <scope>NUCLEOTIDE SEQUENCE [LARGE SCALE GENOMIC DNA]</scope>
    <source>
        <strain evidence="2 3">R1-1</strain>
    </source>
</reference>
<dbReference type="HOGENOM" id="CLU_069787_0_0_11"/>
<accession>A0A0D5CGJ5</accession>
<dbReference type="PATRIC" id="fig|33014.5.peg.848"/>
<keyword evidence="1" id="KW-0812">Transmembrane</keyword>
<keyword evidence="1" id="KW-1133">Transmembrane helix</keyword>
<proteinExistence type="predicted"/>
<dbReference type="Proteomes" id="UP000032604">
    <property type="component" value="Chromosome"/>
</dbReference>
<feature type="transmembrane region" description="Helical" evidence="1">
    <location>
        <begin position="197"/>
        <end position="214"/>
    </location>
</feature>
<name>A0A0D5CGJ5_9MICO</name>
<organism evidence="2 3">
    <name type="scientific">Clavibacter michiganensis subsp. insidiosus</name>
    <dbReference type="NCBI Taxonomy" id="33014"/>
    <lineage>
        <taxon>Bacteria</taxon>
        <taxon>Bacillati</taxon>
        <taxon>Actinomycetota</taxon>
        <taxon>Actinomycetes</taxon>
        <taxon>Micrococcales</taxon>
        <taxon>Microbacteriaceae</taxon>
        <taxon>Clavibacter</taxon>
    </lineage>
</organism>
<dbReference type="Pfam" id="PF01944">
    <property type="entry name" value="SpoIIM"/>
    <property type="match status" value="1"/>
</dbReference>
<gene>
    <name evidence="2" type="ORF">VO01_04065</name>
</gene>
<evidence type="ECO:0000256" key="1">
    <source>
        <dbReference type="SAM" id="Phobius"/>
    </source>
</evidence>
<dbReference type="EMBL" id="CP011043">
    <property type="protein sequence ID" value="AJW78414.1"/>
    <property type="molecule type" value="Genomic_DNA"/>
</dbReference>
<dbReference type="InterPro" id="IPR002798">
    <property type="entry name" value="SpoIIM-like"/>
</dbReference>
<protein>
    <submittedName>
        <fullName evidence="2">Membrane protein</fullName>
    </submittedName>
</protein>
<feature type="transmembrane region" description="Helical" evidence="1">
    <location>
        <begin position="100"/>
        <end position="121"/>
    </location>
</feature>
<evidence type="ECO:0000313" key="3">
    <source>
        <dbReference type="Proteomes" id="UP000032604"/>
    </source>
</evidence>